<accession>A0A9D4LAR6</accession>
<name>A0A9D4LAR6_DREPO</name>
<evidence type="ECO:0000313" key="2">
    <source>
        <dbReference type="Proteomes" id="UP000828390"/>
    </source>
</evidence>
<reference evidence="1" key="1">
    <citation type="journal article" date="2019" name="bioRxiv">
        <title>The Genome of the Zebra Mussel, Dreissena polymorpha: A Resource for Invasive Species Research.</title>
        <authorList>
            <person name="McCartney M.A."/>
            <person name="Auch B."/>
            <person name="Kono T."/>
            <person name="Mallez S."/>
            <person name="Zhang Y."/>
            <person name="Obille A."/>
            <person name="Becker A."/>
            <person name="Abrahante J.E."/>
            <person name="Garbe J."/>
            <person name="Badalamenti J.P."/>
            <person name="Herman A."/>
            <person name="Mangelson H."/>
            <person name="Liachko I."/>
            <person name="Sullivan S."/>
            <person name="Sone E.D."/>
            <person name="Koren S."/>
            <person name="Silverstein K.A.T."/>
            <person name="Beckman K.B."/>
            <person name="Gohl D.M."/>
        </authorList>
    </citation>
    <scope>NUCLEOTIDE SEQUENCE</scope>
    <source>
        <strain evidence="1">Duluth1</strain>
        <tissue evidence="1">Whole animal</tissue>
    </source>
</reference>
<protein>
    <submittedName>
        <fullName evidence="1">Uncharacterized protein</fullName>
    </submittedName>
</protein>
<proteinExistence type="predicted"/>
<comment type="caution">
    <text evidence="1">The sequence shown here is derived from an EMBL/GenBank/DDBJ whole genome shotgun (WGS) entry which is preliminary data.</text>
</comment>
<dbReference type="Proteomes" id="UP000828390">
    <property type="component" value="Unassembled WGS sequence"/>
</dbReference>
<keyword evidence="2" id="KW-1185">Reference proteome</keyword>
<sequence>MHRLHQGVDIGHTLFRRAVLIIAALVSDHVVTHGDSILEDLGLIAADPHLDSTADRDLDIAGNEDVIGLH</sequence>
<dbReference type="AlphaFoldDB" id="A0A9D4LAR6"/>
<evidence type="ECO:0000313" key="1">
    <source>
        <dbReference type="EMBL" id="KAH3854605.1"/>
    </source>
</evidence>
<organism evidence="1 2">
    <name type="scientific">Dreissena polymorpha</name>
    <name type="common">Zebra mussel</name>
    <name type="synonym">Mytilus polymorpha</name>
    <dbReference type="NCBI Taxonomy" id="45954"/>
    <lineage>
        <taxon>Eukaryota</taxon>
        <taxon>Metazoa</taxon>
        <taxon>Spiralia</taxon>
        <taxon>Lophotrochozoa</taxon>
        <taxon>Mollusca</taxon>
        <taxon>Bivalvia</taxon>
        <taxon>Autobranchia</taxon>
        <taxon>Heteroconchia</taxon>
        <taxon>Euheterodonta</taxon>
        <taxon>Imparidentia</taxon>
        <taxon>Neoheterodontei</taxon>
        <taxon>Myida</taxon>
        <taxon>Dreissenoidea</taxon>
        <taxon>Dreissenidae</taxon>
        <taxon>Dreissena</taxon>
    </lineage>
</organism>
<reference evidence="1" key="2">
    <citation type="submission" date="2020-11" db="EMBL/GenBank/DDBJ databases">
        <authorList>
            <person name="McCartney M.A."/>
            <person name="Auch B."/>
            <person name="Kono T."/>
            <person name="Mallez S."/>
            <person name="Becker A."/>
            <person name="Gohl D.M."/>
            <person name="Silverstein K.A.T."/>
            <person name="Koren S."/>
            <person name="Bechman K.B."/>
            <person name="Herman A."/>
            <person name="Abrahante J.E."/>
            <person name="Garbe J."/>
        </authorList>
    </citation>
    <scope>NUCLEOTIDE SEQUENCE</scope>
    <source>
        <strain evidence="1">Duluth1</strain>
        <tissue evidence="1">Whole animal</tissue>
    </source>
</reference>
<dbReference type="EMBL" id="JAIWYP010000003">
    <property type="protein sequence ID" value="KAH3854605.1"/>
    <property type="molecule type" value="Genomic_DNA"/>
</dbReference>
<gene>
    <name evidence="1" type="ORF">DPMN_097150</name>
</gene>